<evidence type="ECO:0000313" key="2">
    <source>
        <dbReference type="EMBL" id="MFK9090221.1"/>
    </source>
</evidence>
<dbReference type="Proteomes" id="UP001623041">
    <property type="component" value="Unassembled WGS sequence"/>
</dbReference>
<protein>
    <submittedName>
        <fullName evidence="2">Nuclease-related domain-containing protein</fullName>
    </submittedName>
</protein>
<feature type="domain" description="NERD" evidence="1">
    <location>
        <begin position="39"/>
        <end position="156"/>
    </location>
</feature>
<dbReference type="RefSeq" id="WP_406578988.1">
    <property type="nucleotide sequence ID" value="NZ_JBJHQH010000001.1"/>
</dbReference>
<dbReference type="InterPro" id="IPR011528">
    <property type="entry name" value="NERD"/>
</dbReference>
<sequence>MKELPIPQRLILTDILKKFLKRHHPKHSEIDKDLAKRWAGYWGERALANYVKELPQEKYLIFHDLELQLNGIHFQIDTLLICQNFVLIIEAKNISGTLYFDNVFNQLLRINPDGTEESFEDPRVQCQRLHSLLRRWLVKNGLNMLPIDHLVFFKSANKTILKSNPNIRADFSKVCKGRDLFNKIEDCDRRYKQVKIDLEKINEIGKLILSQHSPKKINILETYGLLEKDIPSGVMCPNSTCSQIPMDYKKGKWICPKCNTISKNGHFEALLVHFLLIKPTITNTECQSFLHLPTKDITQKILLSLNLQTTGQTKKRMYHQWPNPESYFILEENHIKPILCSKKVPPCVSP</sequence>
<reference evidence="2 3" key="1">
    <citation type="submission" date="2024-11" db="EMBL/GenBank/DDBJ databases">
        <authorList>
            <person name="Lucas J.A."/>
        </authorList>
    </citation>
    <scope>NUCLEOTIDE SEQUENCE [LARGE SCALE GENOMIC DNA]</scope>
    <source>
        <strain evidence="2 3">Z 5.4</strain>
    </source>
</reference>
<comment type="caution">
    <text evidence="2">The sequence shown here is derived from an EMBL/GenBank/DDBJ whole genome shotgun (WGS) entry which is preliminary data.</text>
</comment>
<accession>A0ABW8R9U3</accession>
<organism evidence="2 3">
    <name type="scientific">Bacillus salipaludis</name>
    <dbReference type="NCBI Taxonomy" id="2547811"/>
    <lineage>
        <taxon>Bacteria</taxon>
        <taxon>Bacillati</taxon>
        <taxon>Bacillota</taxon>
        <taxon>Bacilli</taxon>
        <taxon>Bacillales</taxon>
        <taxon>Bacillaceae</taxon>
        <taxon>Bacillus</taxon>
    </lineage>
</organism>
<dbReference type="EMBL" id="JBJHQH010000001">
    <property type="protein sequence ID" value="MFK9090221.1"/>
    <property type="molecule type" value="Genomic_DNA"/>
</dbReference>
<dbReference type="PROSITE" id="PS50965">
    <property type="entry name" value="NERD"/>
    <property type="match status" value="1"/>
</dbReference>
<keyword evidence="3" id="KW-1185">Reference proteome</keyword>
<gene>
    <name evidence="2" type="ORF">ACJEBI_01830</name>
</gene>
<dbReference type="Pfam" id="PF08378">
    <property type="entry name" value="NERD"/>
    <property type="match status" value="1"/>
</dbReference>
<name>A0ABW8R9U3_9BACI</name>
<evidence type="ECO:0000313" key="3">
    <source>
        <dbReference type="Proteomes" id="UP001623041"/>
    </source>
</evidence>
<evidence type="ECO:0000259" key="1">
    <source>
        <dbReference type="PROSITE" id="PS50965"/>
    </source>
</evidence>
<proteinExistence type="predicted"/>